<name>A0A6J6SE81_9ZZZZ</name>
<sequence>MLPVMRLGMIGDNKPAAPCALELAGDIGDVRLANIEANGHSLAVDPDRDGRPLEVARVNDDAAGTSG</sequence>
<evidence type="ECO:0000256" key="1">
    <source>
        <dbReference type="SAM" id="MobiDB-lite"/>
    </source>
</evidence>
<dbReference type="AlphaFoldDB" id="A0A6J6SE81"/>
<accession>A0A6J6SE81</accession>
<feature type="compositionally biased region" description="Basic and acidic residues" evidence="1">
    <location>
        <begin position="45"/>
        <end position="60"/>
    </location>
</feature>
<dbReference type="EMBL" id="CAEZYW010000031">
    <property type="protein sequence ID" value="CAB4733194.1"/>
    <property type="molecule type" value="Genomic_DNA"/>
</dbReference>
<reference evidence="2" key="1">
    <citation type="submission" date="2020-05" db="EMBL/GenBank/DDBJ databases">
        <authorList>
            <person name="Chiriac C."/>
            <person name="Salcher M."/>
            <person name="Ghai R."/>
            <person name="Kavagutti S V."/>
        </authorList>
    </citation>
    <scope>NUCLEOTIDE SEQUENCE</scope>
</reference>
<gene>
    <name evidence="2" type="ORF">UFOPK2786_00320</name>
</gene>
<organism evidence="2">
    <name type="scientific">freshwater metagenome</name>
    <dbReference type="NCBI Taxonomy" id="449393"/>
    <lineage>
        <taxon>unclassified sequences</taxon>
        <taxon>metagenomes</taxon>
        <taxon>ecological metagenomes</taxon>
    </lineage>
</organism>
<evidence type="ECO:0000313" key="2">
    <source>
        <dbReference type="EMBL" id="CAB4733194.1"/>
    </source>
</evidence>
<protein>
    <submittedName>
        <fullName evidence="2">Unannotated protein</fullName>
    </submittedName>
</protein>
<feature type="region of interest" description="Disordered" evidence="1">
    <location>
        <begin position="41"/>
        <end position="67"/>
    </location>
</feature>
<proteinExistence type="predicted"/>